<dbReference type="OrthoDB" id="9812625at2"/>
<dbReference type="RefSeq" id="WP_076485243.1">
    <property type="nucleotide sequence ID" value="NZ_FTOG01000007.1"/>
</dbReference>
<sequence>MPSVTEILEMMDYGAAPVSDRPAQDWLKAHSPLGHFIGGAFTEAANGQALPYPATGKELAQVAEGSADDVTRAVASARAAAPGWAALPPHERAEHLTKLAALLRKRQEVLAQLATRESGRAIHTTTATDVPEAIAQFTHFAHRAELLDETFPGRAPHGIVGIILPVQRAFVTLAAKVAPALAAGNTLVLKPAAEAPLTALAFAAICAEAGLPAGVINVVTGGAELDQTLAEAEIEMLSFTGPTEAGRALRIATAGSGKALALALGGRPPHLIFADADLDAAVEGVVTALESSPRLLVAEAVLERFTQKLTRRLETLRIGDPLDKGTDLGITVPPSHLAEIRARIAQGVEAGAELVQPNLSVHLPKNGQFCRPGLLLHVFPANPCFDAETLGPTTTLTSFRTPAEAVELANNSRFGRAAAVWSENITLATDIAAQIETGTVWINSSDLSAPGAPQEGLRESGVSQAGLAAYLAPSTVPALPEPPAVMIPESVLGESDVAKAVAQAEKAGGWSQKTGADRAQVLRAFSAELAVQQARIAERLQSLGHDPQEAAQAIRLAYRCAAHAETGADEALRPAPKTLALAQSLPWGVLGVACPVTQPLLGFAALVLPALAMGNRVVAISAPSLAQILPDLAQMLTKAGVPGGVLSLVNGPRDTWVQTLARHDGVAALWYAGNAEGAALAERQSAGNLKATWCPTERDWSAQPLSETLAQARQSKTIWLPYGA</sequence>
<organism evidence="3 4">
    <name type="scientific">Rhodobacter aestuarii</name>
    <dbReference type="NCBI Taxonomy" id="453582"/>
    <lineage>
        <taxon>Bacteria</taxon>
        <taxon>Pseudomonadati</taxon>
        <taxon>Pseudomonadota</taxon>
        <taxon>Alphaproteobacteria</taxon>
        <taxon>Rhodobacterales</taxon>
        <taxon>Rhodobacter group</taxon>
        <taxon>Rhodobacter</taxon>
    </lineage>
</organism>
<evidence type="ECO:0000313" key="3">
    <source>
        <dbReference type="EMBL" id="SIS96854.1"/>
    </source>
</evidence>
<evidence type="ECO:0000256" key="1">
    <source>
        <dbReference type="ARBA" id="ARBA00023002"/>
    </source>
</evidence>
<dbReference type="InterPro" id="IPR016161">
    <property type="entry name" value="Ald_DH/histidinol_DH"/>
</dbReference>
<dbReference type="AlphaFoldDB" id="A0A1N7NES6"/>
<proteinExistence type="predicted"/>
<dbReference type="STRING" id="453582.SAMN05421580_107214"/>
<accession>A0A1N7NES6</accession>
<protein>
    <submittedName>
        <fullName evidence="3">Aldehyde dehydrogenase (NAD+)</fullName>
    </submittedName>
</protein>
<reference evidence="4" key="1">
    <citation type="submission" date="2017-01" db="EMBL/GenBank/DDBJ databases">
        <authorList>
            <person name="Varghese N."/>
            <person name="Submissions S."/>
        </authorList>
    </citation>
    <scope>NUCLEOTIDE SEQUENCE [LARGE SCALE GENOMIC DNA]</scope>
    <source>
        <strain evidence="4">DSM 19945</strain>
    </source>
</reference>
<evidence type="ECO:0000313" key="4">
    <source>
        <dbReference type="Proteomes" id="UP000186221"/>
    </source>
</evidence>
<dbReference type="Gene3D" id="3.40.605.10">
    <property type="entry name" value="Aldehyde Dehydrogenase, Chain A, domain 1"/>
    <property type="match status" value="2"/>
</dbReference>
<dbReference type="GO" id="GO:0016620">
    <property type="term" value="F:oxidoreductase activity, acting on the aldehyde or oxo group of donors, NAD or NADP as acceptor"/>
    <property type="evidence" value="ECO:0007669"/>
    <property type="project" value="InterPro"/>
</dbReference>
<dbReference type="InterPro" id="IPR016163">
    <property type="entry name" value="Ald_DH_C"/>
</dbReference>
<dbReference type="InterPro" id="IPR016162">
    <property type="entry name" value="Ald_DH_N"/>
</dbReference>
<dbReference type="InterPro" id="IPR015590">
    <property type="entry name" value="Aldehyde_DH_dom"/>
</dbReference>
<dbReference type="Gene3D" id="3.40.309.10">
    <property type="entry name" value="Aldehyde Dehydrogenase, Chain A, domain 2"/>
    <property type="match status" value="1"/>
</dbReference>
<gene>
    <name evidence="3" type="ORF">SAMN05421580_107214</name>
</gene>
<dbReference type="SUPFAM" id="SSF53720">
    <property type="entry name" value="ALDH-like"/>
    <property type="match status" value="2"/>
</dbReference>
<keyword evidence="4" id="KW-1185">Reference proteome</keyword>
<dbReference type="Proteomes" id="UP000186221">
    <property type="component" value="Unassembled WGS sequence"/>
</dbReference>
<feature type="domain" description="Aldehyde dehydrogenase" evidence="2">
    <location>
        <begin position="52"/>
        <end position="471"/>
    </location>
</feature>
<feature type="domain" description="Aldehyde dehydrogenase" evidence="2">
    <location>
        <begin position="493"/>
        <end position="691"/>
    </location>
</feature>
<dbReference type="EMBL" id="FTOG01000007">
    <property type="protein sequence ID" value="SIS96854.1"/>
    <property type="molecule type" value="Genomic_DNA"/>
</dbReference>
<dbReference type="Pfam" id="PF00171">
    <property type="entry name" value="Aldedh"/>
    <property type="match status" value="2"/>
</dbReference>
<dbReference type="PANTHER" id="PTHR11699">
    <property type="entry name" value="ALDEHYDE DEHYDROGENASE-RELATED"/>
    <property type="match status" value="1"/>
</dbReference>
<keyword evidence="1" id="KW-0560">Oxidoreductase</keyword>
<name>A0A1N7NES6_9RHOB</name>
<evidence type="ECO:0000259" key="2">
    <source>
        <dbReference type="Pfam" id="PF00171"/>
    </source>
</evidence>